<evidence type="ECO:0000313" key="2">
    <source>
        <dbReference type="Proteomes" id="UP000033188"/>
    </source>
</evidence>
<sequence length="68" mass="7503">MPCLKQPRSDPGTTALHLECGHYDRETVPIRTVTIIAVNESAGASWLLARRLLGHGGFSLKRSAYLRL</sequence>
<dbReference type="GeneID" id="24564649"/>
<dbReference type="AlphaFoldDB" id="A0A061D6C6"/>
<accession>A0A061D6C6</accession>
<keyword evidence="2" id="KW-1185">Reference proteome</keyword>
<protein>
    <submittedName>
        <fullName evidence="1">Uncharacterized protein</fullName>
    </submittedName>
</protein>
<dbReference type="VEuPathDB" id="PiroplasmaDB:BBBOND_0300130"/>
<reference evidence="2" key="1">
    <citation type="journal article" date="2014" name="Nucleic Acids Res.">
        <title>The evolutionary dynamics of variant antigen genes in Babesia reveal a history of genomic innovation underlying host-parasite interaction.</title>
        <authorList>
            <person name="Jackson A.P."/>
            <person name="Otto T.D."/>
            <person name="Darby A."/>
            <person name="Ramaprasad A."/>
            <person name="Xia D."/>
            <person name="Echaide I.E."/>
            <person name="Farber M."/>
            <person name="Gahlot S."/>
            <person name="Gamble J."/>
            <person name="Gupta D."/>
            <person name="Gupta Y."/>
            <person name="Jackson L."/>
            <person name="Malandrin L."/>
            <person name="Malas T.B."/>
            <person name="Moussa E."/>
            <person name="Nair M."/>
            <person name="Reid A.J."/>
            <person name="Sanders M."/>
            <person name="Sharma J."/>
            <person name="Tracey A."/>
            <person name="Quail M.A."/>
            <person name="Weir W."/>
            <person name="Wastling J.M."/>
            <person name="Hall N."/>
            <person name="Willadsen P."/>
            <person name="Lingelbach K."/>
            <person name="Shiels B."/>
            <person name="Tait A."/>
            <person name="Berriman M."/>
            <person name="Allred D.R."/>
            <person name="Pain A."/>
        </authorList>
    </citation>
    <scope>NUCLEOTIDE SEQUENCE [LARGE SCALE GENOMIC DNA]</scope>
    <source>
        <strain evidence="2">Bond</strain>
    </source>
</reference>
<organism evidence="1 2">
    <name type="scientific">Babesia bigemina</name>
    <dbReference type="NCBI Taxonomy" id="5866"/>
    <lineage>
        <taxon>Eukaryota</taxon>
        <taxon>Sar</taxon>
        <taxon>Alveolata</taxon>
        <taxon>Apicomplexa</taxon>
        <taxon>Aconoidasida</taxon>
        <taxon>Piroplasmida</taxon>
        <taxon>Babesiidae</taxon>
        <taxon>Babesia</taxon>
    </lineage>
</organism>
<dbReference type="RefSeq" id="XP_012768294.1">
    <property type="nucleotide sequence ID" value="XM_012912840.1"/>
</dbReference>
<dbReference type="KEGG" id="bbig:BBBOND_0300130"/>
<dbReference type="Proteomes" id="UP000033188">
    <property type="component" value="Chromosome 3"/>
</dbReference>
<proteinExistence type="predicted"/>
<gene>
    <name evidence="1" type="ORF">BBBOND_0300130</name>
</gene>
<evidence type="ECO:0000313" key="1">
    <source>
        <dbReference type="EMBL" id="CDR96108.1"/>
    </source>
</evidence>
<name>A0A061D6C6_BABBI</name>
<dbReference type="EMBL" id="LK391709">
    <property type="protein sequence ID" value="CDR96108.1"/>
    <property type="molecule type" value="Genomic_DNA"/>
</dbReference>